<comment type="caution">
    <text evidence="3">The sequence shown here is derived from an EMBL/GenBank/DDBJ whole genome shotgun (WGS) entry which is preliminary data.</text>
</comment>
<gene>
    <name evidence="3" type="ORF">Arub01_45500</name>
</gene>
<reference evidence="3" key="1">
    <citation type="submission" date="2023-02" db="EMBL/GenBank/DDBJ databases">
        <title>Actinomadura rubrobrunea NBRC 14622.</title>
        <authorList>
            <person name="Ichikawa N."/>
            <person name="Sato H."/>
            <person name="Tonouchi N."/>
        </authorList>
    </citation>
    <scope>NUCLEOTIDE SEQUENCE</scope>
    <source>
        <strain evidence="3">NBRC 14622</strain>
    </source>
</reference>
<evidence type="ECO:0000313" key="4">
    <source>
        <dbReference type="Proteomes" id="UP001165124"/>
    </source>
</evidence>
<feature type="compositionally biased region" description="Low complexity" evidence="1">
    <location>
        <begin position="308"/>
        <end position="325"/>
    </location>
</feature>
<dbReference type="Proteomes" id="UP001165124">
    <property type="component" value="Unassembled WGS sequence"/>
</dbReference>
<proteinExistence type="predicted"/>
<accession>A0A9W6Q0I9</accession>
<organism evidence="3 4">
    <name type="scientific">Actinomadura rubrobrunea</name>
    <dbReference type="NCBI Taxonomy" id="115335"/>
    <lineage>
        <taxon>Bacteria</taxon>
        <taxon>Bacillati</taxon>
        <taxon>Actinomycetota</taxon>
        <taxon>Actinomycetes</taxon>
        <taxon>Streptosporangiales</taxon>
        <taxon>Thermomonosporaceae</taxon>
        <taxon>Actinomadura</taxon>
    </lineage>
</organism>
<protein>
    <recommendedName>
        <fullName evidence="5">UDP-N-acetylmuramyl pentapeptide phosphotransferase</fullName>
    </recommendedName>
</protein>
<feature type="chain" id="PRO_5040836413" description="UDP-N-acetylmuramyl pentapeptide phosphotransferase" evidence="2">
    <location>
        <begin position="36"/>
        <end position="325"/>
    </location>
</feature>
<dbReference type="RefSeq" id="WP_227023292.1">
    <property type="nucleotide sequence ID" value="NZ_BSRZ01000014.1"/>
</dbReference>
<keyword evidence="4" id="KW-1185">Reference proteome</keyword>
<evidence type="ECO:0008006" key="5">
    <source>
        <dbReference type="Google" id="ProtNLM"/>
    </source>
</evidence>
<name>A0A9W6Q0I9_9ACTN</name>
<feature type="signal peptide" evidence="2">
    <location>
        <begin position="1"/>
        <end position="35"/>
    </location>
</feature>
<keyword evidence="2" id="KW-0732">Signal</keyword>
<dbReference type="AlphaFoldDB" id="A0A9W6Q0I9"/>
<evidence type="ECO:0000313" key="3">
    <source>
        <dbReference type="EMBL" id="GLW66306.1"/>
    </source>
</evidence>
<evidence type="ECO:0000256" key="2">
    <source>
        <dbReference type="SAM" id="SignalP"/>
    </source>
</evidence>
<sequence length="325" mass="31595">MTPTTRRAPGGTLRAAARALAGAALGAVAARAAYAAATRRPPGLGGKPGEEVWGRTNHRGEPVTLLEGPAFVAGAAAGGLLTPGLDGRMRAAALLAGTASGVLGGYDDVAGTTSSRGFKGHLGALARGEVTSGAVKILGIGATGLAAAAIAGSSAPTRTGRAVDTLVNGALIAGSANLMNLFDLRPGRAIKVGLLTGAPLAMTGSRAVAAAPLGAAVALLPEDLGERAMLGDTGANALGALLGLAATRLGRGPRLAALAGVAGLNVASEFVSFTKVIQRTPPLHWLDMLGRRPAAAPPAAPSANGSVPAQAGPADEAARAADPTP</sequence>
<dbReference type="EMBL" id="BSRZ01000014">
    <property type="protein sequence ID" value="GLW66306.1"/>
    <property type="molecule type" value="Genomic_DNA"/>
</dbReference>
<feature type="region of interest" description="Disordered" evidence="1">
    <location>
        <begin position="293"/>
        <end position="325"/>
    </location>
</feature>
<evidence type="ECO:0000256" key="1">
    <source>
        <dbReference type="SAM" id="MobiDB-lite"/>
    </source>
</evidence>